<gene>
    <name evidence="2" type="ORF">RM609_25315</name>
</gene>
<feature type="compositionally biased region" description="Low complexity" evidence="1">
    <location>
        <begin position="287"/>
        <end position="302"/>
    </location>
</feature>
<sequence length="350" mass="35700">MVATAVAGGIALGLFAVSGCAEQGGSAERGQDGKGPWRGASGQVRQAQLEGPVGVDPARALAVVRHAPEALARAGGARVRTSMETVSGGTRLTIRGKGGYDFTRPVGRLTVTLPEDADGSAGRRAITEVFTPGALYMKNRGAGVPAGKWVRLDTGALVDGDLLTSGATDPLAAAELLGGAREVAYVRDEWIGDTRVGHYWGTIDLDRAARAAPVRDRVALAAAAKGFSSGTVAFDAYLDEAGRPRVLRYRFGVGARDARAGGRAPVGETGVATAAATYSPGGGPGGDPSYPSYRQGMASATPPATPPATPMTLPMTVVSTVELGSFGFRPDIELPAPAEIYAGTVASPQK</sequence>
<evidence type="ECO:0000313" key="3">
    <source>
        <dbReference type="Proteomes" id="UP001180531"/>
    </source>
</evidence>
<evidence type="ECO:0000256" key="1">
    <source>
        <dbReference type="SAM" id="MobiDB-lite"/>
    </source>
</evidence>
<dbReference type="EMBL" id="JAVRFI010000019">
    <property type="protein sequence ID" value="MDT0452381.1"/>
    <property type="molecule type" value="Genomic_DNA"/>
</dbReference>
<accession>A0ABU2STQ8</accession>
<dbReference type="Proteomes" id="UP001180531">
    <property type="component" value="Unassembled WGS sequence"/>
</dbReference>
<keyword evidence="3" id="KW-1185">Reference proteome</keyword>
<organism evidence="2 3">
    <name type="scientific">Streptomyces hesseae</name>
    <dbReference type="NCBI Taxonomy" id="3075519"/>
    <lineage>
        <taxon>Bacteria</taxon>
        <taxon>Bacillati</taxon>
        <taxon>Actinomycetota</taxon>
        <taxon>Actinomycetes</taxon>
        <taxon>Kitasatosporales</taxon>
        <taxon>Streptomycetaceae</taxon>
        <taxon>Streptomyces</taxon>
    </lineage>
</organism>
<proteinExistence type="predicted"/>
<protein>
    <recommendedName>
        <fullName evidence="4">Lipoprotein</fullName>
    </recommendedName>
</protein>
<comment type="caution">
    <text evidence="2">The sequence shown here is derived from an EMBL/GenBank/DDBJ whole genome shotgun (WGS) entry which is preliminary data.</text>
</comment>
<dbReference type="SUPFAM" id="SSF89392">
    <property type="entry name" value="Prokaryotic lipoproteins and lipoprotein localization factors"/>
    <property type="match status" value="1"/>
</dbReference>
<evidence type="ECO:0008006" key="4">
    <source>
        <dbReference type="Google" id="ProtNLM"/>
    </source>
</evidence>
<evidence type="ECO:0000313" key="2">
    <source>
        <dbReference type="EMBL" id="MDT0452381.1"/>
    </source>
</evidence>
<dbReference type="Gene3D" id="2.50.20.20">
    <property type="match status" value="1"/>
</dbReference>
<feature type="region of interest" description="Disordered" evidence="1">
    <location>
        <begin position="275"/>
        <end position="304"/>
    </location>
</feature>
<name>A0ABU2STQ8_9ACTN</name>
<reference evidence="2" key="1">
    <citation type="submission" date="2024-05" db="EMBL/GenBank/DDBJ databases">
        <title>30 novel species of actinomycetes from the DSMZ collection.</title>
        <authorList>
            <person name="Nouioui I."/>
        </authorList>
    </citation>
    <scope>NUCLEOTIDE SEQUENCE</scope>
    <source>
        <strain evidence="2">DSM 40473</strain>
    </source>
</reference>
<dbReference type="InterPro" id="IPR029046">
    <property type="entry name" value="LolA/LolB/LppX"/>
</dbReference>